<evidence type="ECO:0000313" key="2">
    <source>
        <dbReference type="EMBL" id="SJZ77821.1"/>
    </source>
</evidence>
<feature type="region of interest" description="Disordered" evidence="1">
    <location>
        <begin position="1"/>
        <end position="156"/>
    </location>
</feature>
<evidence type="ECO:0000256" key="1">
    <source>
        <dbReference type="SAM" id="MobiDB-lite"/>
    </source>
</evidence>
<evidence type="ECO:0000313" key="3">
    <source>
        <dbReference type="Proteomes" id="UP000190637"/>
    </source>
</evidence>
<dbReference type="AlphaFoldDB" id="A0A1T4NEQ5"/>
<accession>A0A1T4NEQ5</accession>
<keyword evidence="3" id="KW-1185">Reference proteome</keyword>
<organism evidence="2 3">
    <name type="scientific">Marinactinospora thermotolerans DSM 45154</name>
    <dbReference type="NCBI Taxonomy" id="1122192"/>
    <lineage>
        <taxon>Bacteria</taxon>
        <taxon>Bacillati</taxon>
        <taxon>Actinomycetota</taxon>
        <taxon>Actinomycetes</taxon>
        <taxon>Streptosporangiales</taxon>
        <taxon>Nocardiopsidaceae</taxon>
        <taxon>Marinactinospora</taxon>
    </lineage>
</organism>
<gene>
    <name evidence="2" type="ORF">SAMN02745673_01415</name>
</gene>
<reference evidence="2 3" key="1">
    <citation type="submission" date="2017-02" db="EMBL/GenBank/DDBJ databases">
        <authorList>
            <person name="Peterson S.W."/>
        </authorList>
    </citation>
    <scope>NUCLEOTIDE SEQUENCE [LARGE SCALE GENOMIC DNA]</scope>
    <source>
        <strain evidence="2 3">DSM 45154</strain>
    </source>
</reference>
<dbReference type="Proteomes" id="UP000190637">
    <property type="component" value="Unassembled WGS sequence"/>
</dbReference>
<name>A0A1T4NEQ5_9ACTN</name>
<dbReference type="EMBL" id="FUWS01000003">
    <property type="protein sequence ID" value="SJZ77821.1"/>
    <property type="molecule type" value="Genomic_DNA"/>
</dbReference>
<protein>
    <submittedName>
        <fullName evidence="2">Uncharacterized protein</fullName>
    </submittedName>
</protein>
<proteinExistence type="predicted"/>
<sequence length="156" mass="16419">MNRTGAPLPYRLIPCRKTGPGFKRTRPGQWPGAPMGSNLPTASGVAAGAPRPSARVPLSKPVPPPRGHPAPWRAAGRPSEATAPNGRRGALPPIFHGAAGDGRTRSARRRRPSYQAGFPYTRASTSRSARRSSARARATRERTVPTGTVVIAATSS</sequence>